<keyword evidence="2" id="KW-1185">Reference proteome</keyword>
<reference evidence="1 2" key="1">
    <citation type="submission" date="2019-06" db="EMBL/GenBank/DDBJ databases">
        <title>Sequencing the genomes of 1000 actinobacteria strains.</title>
        <authorList>
            <person name="Klenk H.-P."/>
        </authorList>
    </citation>
    <scope>NUCLEOTIDE SEQUENCE [LARGE SCALE GENOMIC DNA]</scope>
    <source>
        <strain evidence="1 2">DSM 45928</strain>
    </source>
</reference>
<dbReference type="EMBL" id="VFOW01000001">
    <property type="protein sequence ID" value="TQL77452.1"/>
    <property type="molecule type" value="Genomic_DNA"/>
</dbReference>
<accession>A0A543AXZ3</accession>
<dbReference type="InParanoid" id="A0A543AXZ3"/>
<evidence type="ECO:0000313" key="1">
    <source>
        <dbReference type="EMBL" id="TQL77452.1"/>
    </source>
</evidence>
<dbReference type="AlphaFoldDB" id="A0A543AXZ3"/>
<dbReference type="Proteomes" id="UP000317043">
    <property type="component" value="Unassembled WGS sequence"/>
</dbReference>
<gene>
    <name evidence="1" type="ORF">FB566_3011</name>
</gene>
<sequence length="138" mass="15505">MDEVYFDVSNVRGFAENLHYRLENEYLAEITRIKARFLSTTSADDRGDAVADKPIGNVDADYYGRDIAETQGTNVVAFIQWLDGVETSIRAVINAGLHMSEEMDSTDTDNAVNIDRFFEAPTFEDMDYLDPAGEHPGR</sequence>
<proteinExistence type="predicted"/>
<comment type="caution">
    <text evidence="1">The sequence shown here is derived from an EMBL/GenBank/DDBJ whole genome shotgun (WGS) entry which is preliminary data.</text>
</comment>
<organism evidence="1 2">
    <name type="scientific">Stackebrandtia endophytica</name>
    <dbReference type="NCBI Taxonomy" id="1496996"/>
    <lineage>
        <taxon>Bacteria</taxon>
        <taxon>Bacillati</taxon>
        <taxon>Actinomycetota</taxon>
        <taxon>Actinomycetes</taxon>
        <taxon>Glycomycetales</taxon>
        <taxon>Glycomycetaceae</taxon>
        <taxon>Stackebrandtia</taxon>
    </lineage>
</organism>
<name>A0A543AXZ3_9ACTN</name>
<evidence type="ECO:0000313" key="2">
    <source>
        <dbReference type="Proteomes" id="UP000317043"/>
    </source>
</evidence>
<protein>
    <submittedName>
        <fullName evidence="1">Uncharacterized protein</fullName>
    </submittedName>
</protein>